<accession>A0A2S1LHF1</accession>
<reference evidence="9 10" key="1">
    <citation type="submission" date="2017-04" db="EMBL/GenBank/DDBJ databases">
        <title>Compelte genome sequence of WV33.</title>
        <authorList>
            <person name="Lee P.C."/>
        </authorList>
    </citation>
    <scope>NUCLEOTIDE SEQUENCE [LARGE SCALE GENOMIC DNA]</scope>
    <source>
        <strain evidence="9 10">WV33</strain>
    </source>
</reference>
<evidence type="ECO:0000259" key="8">
    <source>
        <dbReference type="PROSITE" id="PS50110"/>
    </source>
</evidence>
<dbReference type="PANTHER" id="PTHR48111">
    <property type="entry name" value="REGULATOR OF RPOS"/>
    <property type="match status" value="1"/>
</dbReference>
<dbReference type="Gene3D" id="3.40.50.2300">
    <property type="match status" value="1"/>
</dbReference>
<dbReference type="PROSITE" id="PS50110">
    <property type="entry name" value="RESPONSE_REGULATORY"/>
    <property type="match status" value="1"/>
</dbReference>
<dbReference type="InterPro" id="IPR035965">
    <property type="entry name" value="PAS-like_dom_sf"/>
</dbReference>
<dbReference type="Pfam" id="PF00072">
    <property type="entry name" value="Response_reg"/>
    <property type="match status" value="1"/>
</dbReference>
<dbReference type="SUPFAM" id="SSF46894">
    <property type="entry name" value="C-terminal effector domain of the bipartite response regulators"/>
    <property type="match status" value="1"/>
</dbReference>
<dbReference type="GO" id="GO:0032993">
    <property type="term" value="C:protein-DNA complex"/>
    <property type="evidence" value="ECO:0007669"/>
    <property type="project" value="TreeGrafter"/>
</dbReference>
<dbReference type="InterPro" id="IPR036388">
    <property type="entry name" value="WH-like_DNA-bd_sf"/>
</dbReference>
<gene>
    <name evidence="9" type="ORF">FFWV33_16790</name>
</gene>
<dbReference type="OrthoDB" id="9127033at2"/>
<dbReference type="NCBIfam" id="TIGR00229">
    <property type="entry name" value="sensory_box"/>
    <property type="match status" value="1"/>
</dbReference>
<proteinExistence type="predicted"/>
<dbReference type="Pfam" id="PF00196">
    <property type="entry name" value="GerE"/>
    <property type="match status" value="1"/>
</dbReference>
<evidence type="ECO:0000259" key="7">
    <source>
        <dbReference type="PROSITE" id="PS50043"/>
    </source>
</evidence>
<dbReference type="InterPro" id="IPR001789">
    <property type="entry name" value="Sig_transdc_resp-reg_receiver"/>
</dbReference>
<evidence type="ECO:0000256" key="6">
    <source>
        <dbReference type="PROSITE-ProRule" id="PRU00169"/>
    </source>
</evidence>
<keyword evidence="10" id="KW-1185">Reference proteome</keyword>
<keyword evidence="2" id="KW-0902">Two-component regulatory system</keyword>
<keyword evidence="5" id="KW-0804">Transcription</keyword>
<evidence type="ECO:0000313" key="9">
    <source>
        <dbReference type="EMBL" id="AWG23061.1"/>
    </source>
</evidence>
<evidence type="ECO:0008006" key="11">
    <source>
        <dbReference type="Google" id="ProtNLM"/>
    </source>
</evidence>
<sequence length="323" mass="37003">MKKILIVEDDTLLRENIAEFIEGEKFQVFVAKDGLEGIQQTLQHLPDLILCDIEMPKMNGYDFYKTIKQIKATSTIPLVFLSAKTENEDIRAGMQLGADDYILKPFDLFDLLKVIETRLAKYETIQKYNDEKLQALIKHPTLGMFIYQEGKFLLYNETLASIFGYTKENFSNITFKELLAEDRLSQTKKMTEIDQYLKDINSTISLRLSANHKNEGEIKIELFGTTIIYNGMPSIVGNIIKLNTIKSTISNTKATIESKLSKRELEVLELICEGKSNLEMAEHVFLSQRTIETYRARLLSKTDSKNSAELIIYAIKNNLVTLE</sequence>
<evidence type="ECO:0000256" key="3">
    <source>
        <dbReference type="ARBA" id="ARBA00023015"/>
    </source>
</evidence>
<dbReference type="RefSeq" id="WP_108741967.1">
    <property type="nucleotide sequence ID" value="NZ_CP020918.1"/>
</dbReference>
<dbReference type="InterPro" id="IPR000014">
    <property type="entry name" value="PAS"/>
</dbReference>
<keyword evidence="4" id="KW-0238">DNA-binding</keyword>
<evidence type="ECO:0000256" key="5">
    <source>
        <dbReference type="ARBA" id="ARBA00023163"/>
    </source>
</evidence>
<dbReference type="Gene3D" id="3.30.450.20">
    <property type="entry name" value="PAS domain"/>
    <property type="match status" value="1"/>
</dbReference>
<dbReference type="InterPro" id="IPR016032">
    <property type="entry name" value="Sig_transdc_resp-reg_C-effctor"/>
</dbReference>
<keyword evidence="3" id="KW-0805">Transcription regulation</keyword>
<dbReference type="AlphaFoldDB" id="A0A2S1LHF1"/>
<dbReference type="PANTHER" id="PTHR48111:SF1">
    <property type="entry name" value="TWO-COMPONENT RESPONSE REGULATOR ORR33"/>
    <property type="match status" value="1"/>
</dbReference>
<dbReference type="CDD" id="cd17574">
    <property type="entry name" value="REC_OmpR"/>
    <property type="match status" value="1"/>
</dbReference>
<feature type="modified residue" description="4-aspartylphosphate" evidence="6">
    <location>
        <position position="52"/>
    </location>
</feature>
<name>A0A2S1LHF1_9FLAO</name>
<dbReference type="SUPFAM" id="SSF55785">
    <property type="entry name" value="PYP-like sensor domain (PAS domain)"/>
    <property type="match status" value="1"/>
</dbReference>
<dbReference type="SMART" id="SM00448">
    <property type="entry name" value="REC"/>
    <property type="match status" value="1"/>
</dbReference>
<evidence type="ECO:0000313" key="10">
    <source>
        <dbReference type="Proteomes" id="UP000244527"/>
    </source>
</evidence>
<evidence type="ECO:0000256" key="2">
    <source>
        <dbReference type="ARBA" id="ARBA00023012"/>
    </source>
</evidence>
<dbReference type="GO" id="GO:0000156">
    <property type="term" value="F:phosphorelay response regulator activity"/>
    <property type="evidence" value="ECO:0007669"/>
    <property type="project" value="TreeGrafter"/>
</dbReference>
<keyword evidence="1 6" id="KW-0597">Phosphoprotein</keyword>
<dbReference type="KEGG" id="ffa:FFWV33_16790"/>
<dbReference type="InterPro" id="IPR000792">
    <property type="entry name" value="Tscrpt_reg_LuxR_C"/>
</dbReference>
<dbReference type="PRINTS" id="PR00038">
    <property type="entry name" value="HTHLUXR"/>
</dbReference>
<dbReference type="SUPFAM" id="SSF52172">
    <property type="entry name" value="CheY-like"/>
    <property type="match status" value="1"/>
</dbReference>
<feature type="domain" description="HTH luxR-type" evidence="7">
    <location>
        <begin position="253"/>
        <end position="318"/>
    </location>
</feature>
<organism evidence="9 10">
    <name type="scientific">Flavobacterium faecale</name>
    <dbReference type="NCBI Taxonomy" id="1355330"/>
    <lineage>
        <taxon>Bacteria</taxon>
        <taxon>Pseudomonadati</taxon>
        <taxon>Bacteroidota</taxon>
        <taxon>Flavobacteriia</taxon>
        <taxon>Flavobacteriales</taxon>
        <taxon>Flavobacteriaceae</taxon>
        <taxon>Flavobacterium</taxon>
    </lineage>
</organism>
<dbReference type="CDD" id="cd06170">
    <property type="entry name" value="LuxR_C_like"/>
    <property type="match status" value="1"/>
</dbReference>
<dbReference type="GO" id="GO:0000976">
    <property type="term" value="F:transcription cis-regulatory region binding"/>
    <property type="evidence" value="ECO:0007669"/>
    <property type="project" value="TreeGrafter"/>
</dbReference>
<dbReference type="EMBL" id="CP020918">
    <property type="protein sequence ID" value="AWG23061.1"/>
    <property type="molecule type" value="Genomic_DNA"/>
</dbReference>
<dbReference type="PROSITE" id="PS50043">
    <property type="entry name" value="HTH_LUXR_2"/>
    <property type="match status" value="1"/>
</dbReference>
<dbReference type="InterPro" id="IPR011006">
    <property type="entry name" value="CheY-like_superfamily"/>
</dbReference>
<dbReference type="SMART" id="SM00421">
    <property type="entry name" value="HTH_LUXR"/>
    <property type="match status" value="1"/>
</dbReference>
<dbReference type="Proteomes" id="UP000244527">
    <property type="component" value="Chromosome"/>
</dbReference>
<dbReference type="InterPro" id="IPR039420">
    <property type="entry name" value="WalR-like"/>
</dbReference>
<dbReference type="GO" id="GO:0005829">
    <property type="term" value="C:cytosol"/>
    <property type="evidence" value="ECO:0007669"/>
    <property type="project" value="TreeGrafter"/>
</dbReference>
<protein>
    <recommendedName>
        <fullName evidence="11">DNA-binding response regulator</fullName>
    </recommendedName>
</protein>
<evidence type="ECO:0000256" key="4">
    <source>
        <dbReference type="ARBA" id="ARBA00023125"/>
    </source>
</evidence>
<dbReference type="GO" id="GO:0006355">
    <property type="term" value="P:regulation of DNA-templated transcription"/>
    <property type="evidence" value="ECO:0007669"/>
    <property type="project" value="InterPro"/>
</dbReference>
<evidence type="ECO:0000256" key="1">
    <source>
        <dbReference type="ARBA" id="ARBA00022553"/>
    </source>
</evidence>
<feature type="domain" description="Response regulatory" evidence="8">
    <location>
        <begin position="3"/>
        <end position="119"/>
    </location>
</feature>
<dbReference type="Gene3D" id="1.10.10.10">
    <property type="entry name" value="Winged helix-like DNA-binding domain superfamily/Winged helix DNA-binding domain"/>
    <property type="match status" value="1"/>
</dbReference>